<dbReference type="PROSITE" id="PS51158">
    <property type="entry name" value="ALPHA_KINASE"/>
    <property type="match status" value="1"/>
</dbReference>
<evidence type="ECO:0000259" key="7">
    <source>
        <dbReference type="PROSITE" id="PS51158"/>
    </source>
</evidence>
<sequence length="387" mass="42573">MGPPKVQVNSNIISDAPKERRKSKTDKEKKRQRKSKPHGPGGELRSSFITQGASGSSIHPGGGAIIVKPRRPSRENSFSSTGSSEGNDDGDEKDAPTRLDPSLIHQAHGAHRHNSLKNRSSASGGGAADSSSSLGCRCMLAYNVSTMERDGTCVQWSNSCFAEGEHCKAYKGRYIGGPNNGKPCVVKRLKRQSESKPPNQFLRDIEIAEIGQNFAKEFNALPEVKSGRTVQFTVPVLLQVESPSKFGDFSFGDYITAEDFFPGKFEKYVNNAGLLLYAGTLSSFCHFTYHKSKGNMLIVDIQGVMTAGSYLLTDPSLHSKKQCQYGDLDHGMNGIYNFFTTHECTGICRRFNQPRIPENILEQRKRIIENKQDDFDRAGAGSVWSHG</sequence>
<reference evidence="8" key="1">
    <citation type="submission" date="2021-01" db="EMBL/GenBank/DDBJ databases">
        <authorList>
            <person name="Corre E."/>
            <person name="Pelletier E."/>
            <person name="Niang G."/>
            <person name="Scheremetjew M."/>
            <person name="Finn R."/>
            <person name="Kale V."/>
            <person name="Holt S."/>
            <person name="Cochrane G."/>
            <person name="Meng A."/>
            <person name="Brown T."/>
            <person name="Cohen L."/>
        </authorList>
    </citation>
    <scope>NUCLEOTIDE SEQUENCE</scope>
    <source>
        <strain evidence="8">RCC1693</strain>
    </source>
</reference>
<keyword evidence="1" id="KW-0723">Serine/threonine-protein kinase</keyword>
<keyword evidence="5" id="KW-0067">ATP-binding</keyword>
<feature type="compositionally biased region" description="Basic residues" evidence="6">
    <location>
        <begin position="19"/>
        <end position="37"/>
    </location>
</feature>
<evidence type="ECO:0000313" key="8">
    <source>
        <dbReference type="EMBL" id="CAD9393896.1"/>
    </source>
</evidence>
<dbReference type="PANTHER" id="PTHR45992">
    <property type="entry name" value="EUKARYOTIC ELONGATION FACTOR 2 KINASE-RELATED"/>
    <property type="match status" value="1"/>
</dbReference>
<feature type="region of interest" description="Disordered" evidence="6">
    <location>
        <begin position="1"/>
        <end position="132"/>
    </location>
</feature>
<evidence type="ECO:0000256" key="3">
    <source>
        <dbReference type="ARBA" id="ARBA00022741"/>
    </source>
</evidence>
<gene>
    <name evidence="8" type="ORF">FPAR1323_LOCUS3495</name>
</gene>
<dbReference type="GO" id="GO:0005524">
    <property type="term" value="F:ATP binding"/>
    <property type="evidence" value="ECO:0007669"/>
    <property type="project" value="UniProtKB-KW"/>
</dbReference>
<keyword evidence="4" id="KW-0418">Kinase</keyword>
<evidence type="ECO:0000256" key="5">
    <source>
        <dbReference type="ARBA" id="ARBA00022840"/>
    </source>
</evidence>
<dbReference type="InterPro" id="IPR004166">
    <property type="entry name" value="a-kinase_dom"/>
</dbReference>
<dbReference type="SUPFAM" id="SSF56112">
    <property type="entry name" value="Protein kinase-like (PK-like)"/>
    <property type="match status" value="1"/>
</dbReference>
<dbReference type="SMART" id="SM00811">
    <property type="entry name" value="Alpha_kinase"/>
    <property type="match status" value="1"/>
</dbReference>
<dbReference type="AlphaFoldDB" id="A0A7S2BDQ8"/>
<dbReference type="InterPro" id="IPR051852">
    <property type="entry name" value="Alpha-type_PK"/>
</dbReference>
<organism evidence="8">
    <name type="scientific">Florenciella parvula</name>
    <dbReference type="NCBI Taxonomy" id="236787"/>
    <lineage>
        <taxon>Eukaryota</taxon>
        <taxon>Sar</taxon>
        <taxon>Stramenopiles</taxon>
        <taxon>Ochrophyta</taxon>
        <taxon>Dictyochophyceae</taxon>
        <taxon>Florenciellales</taxon>
        <taxon>Florenciella</taxon>
    </lineage>
</organism>
<dbReference type="Pfam" id="PF02816">
    <property type="entry name" value="Alpha_kinase"/>
    <property type="match status" value="1"/>
</dbReference>
<dbReference type="CDD" id="cd04515">
    <property type="entry name" value="Alpha_kinase"/>
    <property type="match status" value="1"/>
</dbReference>
<protein>
    <recommendedName>
        <fullName evidence="7">Alpha-type protein kinase domain-containing protein</fullName>
    </recommendedName>
</protein>
<accession>A0A7S2BDQ8</accession>
<dbReference type="InterPro" id="IPR011009">
    <property type="entry name" value="Kinase-like_dom_sf"/>
</dbReference>
<dbReference type="EMBL" id="HBGT01006422">
    <property type="protein sequence ID" value="CAD9393896.1"/>
    <property type="molecule type" value="Transcribed_RNA"/>
</dbReference>
<name>A0A7S2BDQ8_9STRA</name>
<evidence type="ECO:0000256" key="2">
    <source>
        <dbReference type="ARBA" id="ARBA00022679"/>
    </source>
</evidence>
<dbReference type="Gene3D" id="3.20.200.10">
    <property type="entry name" value="MHCK/EF2 kinase"/>
    <property type="match status" value="1"/>
</dbReference>
<keyword evidence="2" id="KW-0808">Transferase</keyword>
<feature type="domain" description="Alpha-type protein kinase" evidence="7">
    <location>
        <begin position="118"/>
        <end position="356"/>
    </location>
</feature>
<dbReference type="GO" id="GO:0004674">
    <property type="term" value="F:protein serine/threonine kinase activity"/>
    <property type="evidence" value="ECO:0007669"/>
    <property type="project" value="UniProtKB-KW"/>
</dbReference>
<feature type="compositionally biased region" description="Polar residues" evidence="6">
    <location>
        <begin position="75"/>
        <end position="85"/>
    </location>
</feature>
<dbReference type="Gene3D" id="3.30.200.20">
    <property type="entry name" value="Phosphorylase Kinase, domain 1"/>
    <property type="match status" value="1"/>
</dbReference>
<proteinExistence type="predicted"/>
<keyword evidence="3" id="KW-0547">Nucleotide-binding</keyword>
<evidence type="ECO:0000256" key="4">
    <source>
        <dbReference type="ARBA" id="ARBA00022777"/>
    </source>
</evidence>
<evidence type="ECO:0000256" key="6">
    <source>
        <dbReference type="SAM" id="MobiDB-lite"/>
    </source>
</evidence>
<evidence type="ECO:0000256" key="1">
    <source>
        <dbReference type="ARBA" id="ARBA00022527"/>
    </source>
</evidence>
<feature type="compositionally biased region" description="Polar residues" evidence="6">
    <location>
        <begin position="47"/>
        <end position="57"/>
    </location>
</feature>